<dbReference type="Pfam" id="PF00501">
    <property type="entry name" value="AMP-binding"/>
    <property type="match status" value="1"/>
</dbReference>
<name>A0A9E7R4W1_9EURY</name>
<dbReference type="Gene3D" id="3.30.300.30">
    <property type="match status" value="1"/>
</dbReference>
<evidence type="ECO:0000313" key="4">
    <source>
        <dbReference type="Proteomes" id="UP001057580"/>
    </source>
</evidence>
<accession>A0A9E7R4W1</accession>
<evidence type="ECO:0000313" key="3">
    <source>
        <dbReference type="EMBL" id="UWM55612.1"/>
    </source>
</evidence>
<dbReference type="PROSITE" id="PS00455">
    <property type="entry name" value="AMP_BINDING"/>
    <property type="match status" value="1"/>
</dbReference>
<dbReference type="AlphaFoldDB" id="A0A9E7R4W1"/>
<keyword evidence="4" id="KW-1185">Reference proteome</keyword>
<dbReference type="EMBL" id="CP104003">
    <property type="protein sequence ID" value="UWM55612.1"/>
    <property type="molecule type" value="Genomic_DNA"/>
</dbReference>
<dbReference type="InterPro" id="IPR045851">
    <property type="entry name" value="AMP-bd_C_sf"/>
</dbReference>
<dbReference type="GeneID" id="74941724"/>
<evidence type="ECO:0000259" key="2">
    <source>
        <dbReference type="Pfam" id="PF13193"/>
    </source>
</evidence>
<dbReference type="GO" id="GO:0006631">
    <property type="term" value="P:fatty acid metabolic process"/>
    <property type="evidence" value="ECO:0007669"/>
    <property type="project" value="TreeGrafter"/>
</dbReference>
<evidence type="ECO:0000259" key="1">
    <source>
        <dbReference type="Pfam" id="PF00501"/>
    </source>
</evidence>
<dbReference type="InterPro" id="IPR025110">
    <property type="entry name" value="AMP-bd_C"/>
</dbReference>
<feature type="domain" description="AMP-binding enzyme C-terminal" evidence="2">
    <location>
        <begin position="414"/>
        <end position="480"/>
    </location>
</feature>
<dbReference type="GO" id="GO:0031956">
    <property type="term" value="F:medium-chain fatty acid-CoA ligase activity"/>
    <property type="evidence" value="ECO:0007669"/>
    <property type="project" value="TreeGrafter"/>
</dbReference>
<dbReference type="PANTHER" id="PTHR43201:SF32">
    <property type="entry name" value="2-SUCCINYLBENZOATE--COA LIGASE, CHLOROPLASTIC_PEROXISOMAL"/>
    <property type="match status" value="1"/>
</dbReference>
<dbReference type="InterPro" id="IPR000873">
    <property type="entry name" value="AMP-dep_synth/lig_dom"/>
</dbReference>
<feature type="domain" description="AMP-dependent synthetase/ligase" evidence="1">
    <location>
        <begin position="6"/>
        <end position="360"/>
    </location>
</feature>
<sequence>MRDWLAHRADATPTAPAVHGVDGTTTTYAALDERVEEVAGRLAGLGVGVDDHVGVVCETGPSFVDLVHATMRVGAVLVPLNARLTVAELTERVDRADLSTLVTDAEAAERAVPAAESNEVPVVSLDEDAGTRDLLGVSPETYDLPALTPNDVQVMLFTSGTTGTPKAVALTATNLAVSAGASAFRLGVLPEDRWYDPLPMYHMGGLAPVYRSVLYGTSVVVEGSGGGFDPERTVEAMHRTGATCTSLVPTMLRRILDTYDDDPFPDSFRFVLLGGAKAPRTLLRDCLERDVPVAPTYGMTETSSQIATATPREAREAVGTVGNPLVFTDVTIVDEDHRPVGTDETGEIVVSGPTVTAGYYGDVASTRESFCTHGFRTGDVGYRDENGRLFVLNRADDRIVTGGENVDPGDVLDVLRNHPMVSDAAVLGLPDEEWGERVAALVVGDVAEDELLEFLDGRLAGFKKPKTVVFTDELPRTASGTVDREAARELLEAAPAHE</sequence>
<dbReference type="PANTHER" id="PTHR43201">
    <property type="entry name" value="ACYL-COA SYNTHETASE"/>
    <property type="match status" value="1"/>
</dbReference>
<dbReference type="SUPFAM" id="SSF56801">
    <property type="entry name" value="Acetyl-CoA synthetase-like"/>
    <property type="match status" value="1"/>
</dbReference>
<dbReference type="RefSeq" id="WP_260594712.1">
    <property type="nucleotide sequence ID" value="NZ_CP104003.1"/>
</dbReference>
<organism evidence="3 4">
    <name type="scientific">Salinirubellus salinus</name>
    <dbReference type="NCBI Taxonomy" id="1364945"/>
    <lineage>
        <taxon>Archaea</taxon>
        <taxon>Methanobacteriati</taxon>
        <taxon>Methanobacteriota</taxon>
        <taxon>Stenosarchaea group</taxon>
        <taxon>Halobacteria</taxon>
        <taxon>Halobacteriales</taxon>
        <taxon>Natronomonadaceae</taxon>
        <taxon>Salinirubellus</taxon>
    </lineage>
</organism>
<dbReference type="Pfam" id="PF13193">
    <property type="entry name" value="AMP-binding_C"/>
    <property type="match status" value="1"/>
</dbReference>
<dbReference type="KEGG" id="ssai:N0B31_04840"/>
<dbReference type="InterPro" id="IPR020845">
    <property type="entry name" value="AMP-binding_CS"/>
</dbReference>
<dbReference type="InterPro" id="IPR042099">
    <property type="entry name" value="ANL_N_sf"/>
</dbReference>
<reference evidence="3" key="1">
    <citation type="submission" date="2022-09" db="EMBL/GenBank/DDBJ databases">
        <title>Diverse halophilic archaea isolated from saline environments.</title>
        <authorList>
            <person name="Cui H.-L."/>
        </authorList>
    </citation>
    <scope>NUCLEOTIDE SEQUENCE</scope>
    <source>
        <strain evidence="3">ZS-35-S2</strain>
    </source>
</reference>
<dbReference type="Proteomes" id="UP001057580">
    <property type="component" value="Chromosome"/>
</dbReference>
<gene>
    <name evidence="3" type="ORF">N0B31_04840</name>
</gene>
<dbReference type="Gene3D" id="3.40.50.12780">
    <property type="entry name" value="N-terminal domain of ligase-like"/>
    <property type="match status" value="1"/>
</dbReference>
<proteinExistence type="predicted"/>
<protein>
    <submittedName>
        <fullName evidence="3">AMP-binding protein</fullName>
    </submittedName>
</protein>